<accession>A0A8X6FFE0</accession>
<dbReference type="Proteomes" id="UP000887116">
    <property type="component" value="Unassembled WGS sequence"/>
</dbReference>
<evidence type="ECO:0000313" key="1">
    <source>
        <dbReference type="EMBL" id="GFQ77399.1"/>
    </source>
</evidence>
<evidence type="ECO:0008006" key="3">
    <source>
        <dbReference type="Google" id="ProtNLM"/>
    </source>
</evidence>
<proteinExistence type="predicted"/>
<reference evidence="1" key="1">
    <citation type="submission" date="2020-07" db="EMBL/GenBank/DDBJ databases">
        <title>Multicomponent nature underlies the extraordinary mechanical properties of spider dragline silk.</title>
        <authorList>
            <person name="Kono N."/>
            <person name="Nakamura H."/>
            <person name="Mori M."/>
            <person name="Yoshida Y."/>
            <person name="Ohtoshi R."/>
            <person name="Malay A.D."/>
            <person name="Moran D.A.P."/>
            <person name="Tomita M."/>
            <person name="Numata K."/>
            <person name="Arakawa K."/>
        </authorList>
    </citation>
    <scope>NUCLEOTIDE SEQUENCE</scope>
</reference>
<dbReference type="OrthoDB" id="8045564at2759"/>
<protein>
    <recommendedName>
        <fullName evidence="3">Peptidase aspartic putative domain-containing protein</fullName>
    </recommendedName>
</protein>
<name>A0A8X6FFE0_TRICU</name>
<gene>
    <name evidence="1" type="ORF">TNCT_110761</name>
</gene>
<keyword evidence="2" id="KW-1185">Reference proteome</keyword>
<evidence type="ECO:0000313" key="2">
    <source>
        <dbReference type="Proteomes" id="UP000887116"/>
    </source>
</evidence>
<organism evidence="1 2">
    <name type="scientific">Trichonephila clavata</name>
    <name type="common">Joro spider</name>
    <name type="synonym">Nephila clavata</name>
    <dbReference type="NCBI Taxonomy" id="2740835"/>
    <lineage>
        <taxon>Eukaryota</taxon>
        <taxon>Metazoa</taxon>
        <taxon>Ecdysozoa</taxon>
        <taxon>Arthropoda</taxon>
        <taxon>Chelicerata</taxon>
        <taxon>Arachnida</taxon>
        <taxon>Araneae</taxon>
        <taxon>Araneomorphae</taxon>
        <taxon>Entelegynae</taxon>
        <taxon>Araneoidea</taxon>
        <taxon>Nephilidae</taxon>
        <taxon>Trichonephila</taxon>
    </lineage>
</organism>
<dbReference type="AlphaFoldDB" id="A0A8X6FFE0"/>
<comment type="caution">
    <text evidence="1">The sequence shown here is derived from an EMBL/GenBank/DDBJ whole genome shotgun (WGS) entry which is preliminary data.</text>
</comment>
<sequence length="110" mass="12419">MLLDCGSSKSFVSENIANTLKLKQICRDVLTIYSFGMEKDTEQIFLVVEFQLRKQSTCFCKCIQALVINQILGALVRGVDKHVAQFTCPNGICSWLTLVGVTKHQAWMSW</sequence>
<dbReference type="EMBL" id="BMAO01001998">
    <property type="protein sequence ID" value="GFQ77399.1"/>
    <property type="molecule type" value="Genomic_DNA"/>
</dbReference>